<comment type="subcellular location">
    <subcellularLocation>
        <location evidence="1">Membrane</location>
        <topology evidence="1">Multi-pass membrane protein</topology>
    </subcellularLocation>
</comment>
<comment type="caution">
    <text evidence="7">The sequence shown here is derived from an EMBL/GenBank/DDBJ whole genome shotgun (WGS) entry which is preliminary data.</text>
</comment>
<dbReference type="EMBL" id="BARW01006175">
    <property type="protein sequence ID" value="GAI86870.1"/>
    <property type="molecule type" value="Genomic_DNA"/>
</dbReference>
<protein>
    <recommendedName>
        <fullName evidence="6">Membrane transport protein MMPL domain-containing protein</fullName>
    </recommendedName>
</protein>
<evidence type="ECO:0000256" key="4">
    <source>
        <dbReference type="ARBA" id="ARBA00023136"/>
    </source>
</evidence>
<reference evidence="7" key="1">
    <citation type="journal article" date="2014" name="Front. Microbiol.">
        <title>High frequency of phylogenetically diverse reductive dehalogenase-homologous genes in deep subseafloor sedimentary metagenomes.</title>
        <authorList>
            <person name="Kawai M."/>
            <person name="Futagami T."/>
            <person name="Toyoda A."/>
            <person name="Takaki Y."/>
            <person name="Nishi S."/>
            <person name="Hori S."/>
            <person name="Arai W."/>
            <person name="Tsubouchi T."/>
            <person name="Morono Y."/>
            <person name="Uchiyama I."/>
            <person name="Ito T."/>
            <person name="Fujiyama A."/>
            <person name="Inagaki F."/>
            <person name="Takami H."/>
        </authorList>
    </citation>
    <scope>NUCLEOTIDE SEQUENCE</scope>
    <source>
        <strain evidence="7">Expedition CK06-06</strain>
    </source>
</reference>
<dbReference type="InterPro" id="IPR004869">
    <property type="entry name" value="MMPL_dom"/>
</dbReference>
<evidence type="ECO:0000256" key="2">
    <source>
        <dbReference type="ARBA" id="ARBA00022692"/>
    </source>
</evidence>
<feature type="transmembrane region" description="Helical" evidence="5">
    <location>
        <begin position="61"/>
        <end position="86"/>
    </location>
</feature>
<dbReference type="Pfam" id="PF03176">
    <property type="entry name" value="MMPL"/>
    <property type="match status" value="1"/>
</dbReference>
<gene>
    <name evidence="7" type="ORF">S12H4_12947</name>
</gene>
<dbReference type="GO" id="GO:0016020">
    <property type="term" value="C:membrane"/>
    <property type="evidence" value="ECO:0007669"/>
    <property type="project" value="UniProtKB-SubCell"/>
</dbReference>
<keyword evidence="4 5" id="KW-0472">Membrane</keyword>
<sequence>GLNSPFIFLMMRYKELGELSPSKAIVQAAKHIGGVVISAMVILGGTFATLVPSGLVLLIELAVAVIVGLVVLCFILLPMLLPALLAMPEALRMKRKSTARQVSTESRTA</sequence>
<keyword evidence="3 5" id="KW-1133">Transmembrane helix</keyword>
<name>X1TH12_9ZZZZ</name>
<dbReference type="SUPFAM" id="SSF82866">
    <property type="entry name" value="Multidrug efflux transporter AcrB transmembrane domain"/>
    <property type="match status" value="1"/>
</dbReference>
<evidence type="ECO:0000256" key="3">
    <source>
        <dbReference type="ARBA" id="ARBA00022989"/>
    </source>
</evidence>
<evidence type="ECO:0000256" key="5">
    <source>
        <dbReference type="SAM" id="Phobius"/>
    </source>
</evidence>
<dbReference type="AlphaFoldDB" id="X1TH12"/>
<feature type="non-terminal residue" evidence="7">
    <location>
        <position position="1"/>
    </location>
</feature>
<evidence type="ECO:0000256" key="1">
    <source>
        <dbReference type="ARBA" id="ARBA00004141"/>
    </source>
</evidence>
<organism evidence="7">
    <name type="scientific">marine sediment metagenome</name>
    <dbReference type="NCBI Taxonomy" id="412755"/>
    <lineage>
        <taxon>unclassified sequences</taxon>
        <taxon>metagenomes</taxon>
        <taxon>ecological metagenomes</taxon>
    </lineage>
</organism>
<dbReference type="Gene3D" id="1.20.1640.10">
    <property type="entry name" value="Multidrug efflux transporter AcrB transmembrane domain"/>
    <property type="match status" value="1"/>
</dbReference>
<feature type="domain" description="Membrane transport protein MMPL" evidence="6">
    <location>
        <begin position="7"/>
        <end position="87"/>
    </location>
</feature>
<evidence type="ECO:0000259" key="6">
    <source>
        <dbReference type="Pfam" id="PF03176"/>
    </source>
</evidence>
<keyword evidence="2 5" id="KW-0812">Transmembrane</keyword>
<accession>X1TH12</accession>
<evidence type="ECO:0000313" key="7">
    <source>
        <dbReference type="EMBL" id="GAI86870.1"/>
    </source>
</evidence>
<proteinExistence type="predicted"/>
<feature type="transmembrane region" description="Helical" evidence="5">
    <location>
        <begin position="32"/>
        <end position="55"/>
    </location>
</feature>